<proteinExistence type="predicted"/>
<name>A0A5C2S9R2_9APHY</name>
<feature type="non-terminal residue" evidence="1">
    <location>
        <position position="1"/>
    </location>
</feature>
<reference evidence="1" key="1">
    <citation type="journal article" date="2018" name="Genome Biol. Evol.">
        <title>Genomics and development of Lentinus tigrinus, a white-rot wood-decaying mushroom with dimorphic fruiting bodies.</title>
        <authorList>
            <person name="Wu B."/>
            <person name="Xu Z."/>
            <person name="Knudson A."/>
            <person name="Carlson A."/>
            <person name="Chen N."/>
            <person name="Kovaka S."/>
            <person name="LaButti K."/>
            <person name="Lipzen A."/>
            <person name="Pennachio C."/>
            <person name="Riley R."/>
            <person name="Schakwitz W."/>
            <person name="Umezawa K."/>
            <person name="Ohm R.A."/>
            <person name="Grigoriev I.V."/>
            <person name="Nagy L.G."/>
            <person name="Gibbons J."/>
            <person name="Hibbett D."/>
        </authorList>
    </citation>
    <scope>NUCLEOTIDE SEQUENCE [LARGE SCALE GENOMIC DNA]</scope>
    <source>
        <strain evidence="1">ALCF2SS1-6</strain>
    </source>
</reference>
<accession>A0A5C2S9R2</accession>
<dbReference type="AlphaFoldDB" id="A0A5C2S9R2"/>
<dbReference type="EMBL" id="ML122266">
    <property type="protein sequence ID" value="RPD60431.1"/>
    <property type="molecule type" value="Genomic_DNA"/>
</dbReference>
<protein>
    <submittedName>
        <fullName evidence="1">Uncharacterized protein</fullName>
    </submittedName>
</protein>
<evidence type="ECO:0000313" key="1">
    <source>
        <dbReference type="EMBL" id="RPD60431.1"/>
    </source>
</evidence>
<dbReference type="Proteomes" id="UP000313359">
    <property type="component" value="Unassembled WGS sequence"/>
</dbReference>
<keyword evidence="2" id="KW-1185">Reference proteome</keyword>
<organism evidence="1 2">
    <name type="scientific">Lentinus tigrinus ALCF2SS1-6</name>
    <dbReference type="NCBI Taxonomy" id="1328759"/>
    <lineage>
        <taxon>Eukaryota</taxon>
        <taxon>Fungi</taxon>
        <taxon>Dikarya</taxon>
        <taxon>Basidiomycota</taxon>
        <taxon>Agaricomycotina</taxon>
        <taxon>Agaricomycetes</taxon>
        <taxon>Polyporales</taxon>
        <taxon>Polyporaceae</taxon>
        <taxon>Lentinus</taxon>
    </lineage>
</organism>
<evidence type="ECO:0000313" key="2">
    <source>
        <dbReference type="Proteomes" id="UP000313359"/>
    </source>
</evidence>
<gene>
    <name evidence="1" type="ORF">L227DRAFT_502185</name>
</gene>
<sequence>ITDFFERKGKVSYQIWNHTSMKTRCAWIVRWPGVAQNDRPFEIVTDRTFVMPMK</sequence>